<reference evidence="9 10" key="1">
    <citation type="journal article" date="2019" name="Microorganisms">
        <title>Genome Insights into the Novel Species Microvirga brassicacearum, a Rapeseed Endophyte with Biotechnological Potential.</title>
        <authorList>
            <person name="Jimenez-Gomez A."/>
            <person name="Saati-Santamaria Z."/>
            <person name="Igual J.M."/>
            <person name="Rivas R."/>
            <person name="Mateos P.F."/>
            <person name="Garcia-Fraile P."/>
        </authorList>
    </citation>
    <scope>NUCLEOTIDE SEQUENCE [LARGE SCALE GENOMIC DNA]</scope>
    <source>
        <strain evidence="9 10">CDVBN77</strain>
    </source>
</reference>
<proteinExistence type="inferred from homology"/>
<evidence type="ECO:0000313" key="9">
    <source>
        <dbReference type="EMBL" id="KAB0264600.1"/>
    </source>
</evidence>
<organism evidence="9 10">
    <name type="scientific">Microvirga brassicacearum</name>
    <dbReference type="NCBI Taxonomy" id="2580413"/>
    <lineage>
        <taxon>Bacteria</taxon>
        <taxon>Pseudomonadati</taxon>
        <taxon>Pseudomonadota</taxon>
        <taxon>Alphaproteobacteria</taxon>
        <taxon>Hyphomicrobiales</taxon>
        <taxon>Methylobacteriaceae</taxon>
        <taxon>Microvirga</taxon>
    </lineage>
</organism>
<comment type="function">
    <text evidence="6">Na(+)/H(+) antiporter that extrudes sodium in exchange for external protons.</text>
</comment>
<keyword evidence="6" id="KW-0739">Sodium transport</keyword>
<accession>A0A5N3P4E5</accession>
<feature type="transmembrane region" description="Helical" evidence="6">
    <location>
        <begin position="394"/>
        <end position="414"/>
    </location>
</feature>
<feature type="transmembrane region" description="Helical" evidence="6">
    <location>
        <begin position="482"/>
        <end position="509"/>
    </location>
</feature>
<name>A0A5N3P4E5_9HYPH</name>
<sequence>MTPSASVAVRRLRDRTLRVERLQSSDSALRSGRRFKILNGANVRLRSRVQPALGTRVRALSSQGREESSSVPVGPARPSGTSCWLIGRRTQARFRIVQAIPSRPLDPEVDDTRDHVLGPPDAEITLVEYGSYACPHCRAANDVIARLRDRFGGRMRYVFRHRPLSDNDLARRSAELVERSRPDRFWKAHIDLMTRSAALTEEDLATVAADLAVKGQDAAAAERARARVESDERSALANGVRITPTFFINGRRYDGPWDENSLGEAMLGTLGYRVRAAALDFARWGPSAGVLLLLATILALALSNSPFGPAFEAIWERDLGISLGEAGFHLSLRHWVNDGLLSIFFLVVGLEIKREFTVGHLATRRSAALPVAAAIGGMAVPAILYVLIVPAGVWSHGWGVPIATDTAFAVALIAMMGRRVPLELRIFLTAAAIVDDIAAIMVVAAFYSGGLQLGYLAAAAVAVAGLALLNRWRVYRVFPYMLVGVVLWACIHAGGLHATLAGVVLALFIPTRPPPILKALIMQADAILKVEASRGAEVLRQGPSSPALRALDAIHDRLESPADRLLRHAGARSSYVVLPLFALANAGVVLTADVLSGHGPLVLAIMAGLVLGKPIGMVSASALAVWLGLAEKPTAYSWRQLTGAGALAGIGFTMSLFIAGQAYPDADDFAAAKVAVLAASVLAGIIGTAILWNARTDDVPA</sequence>
<dbReference type="Gene3D" id="1.20.1530.10">
    <property type="entry name" value="Na+/H+ antiporter like domain"/>
    <property type="match status" value="1"/>
</dbReference>
<gene>
    <name evidence="6 9" type="primary">nhaA</name>
    <name evidence="9" type="ORF">FEZ63_22445</name>
</gene>
<dbReference type="InterPro" id="IPR023171">
    <property type="entry name" value="Na/H_antiporter_dom_sf"/>
</dbReference>
<dbReference type="NCBIfam" id="TIGR00773">
    <property type="entry name" value="NhaA"/>
    <property type="match status" value="1"/>
</dbReference>
<evidence type="ECO:0000256" key="3">
    <source>
        <dbReference type="ARBA" id="ARBA00022692"/>
    </source>
</evidence>
<dbReference type="GO" id="GO:0006885">
    <property type="term" value="P:regulation of pH"/>
    <property type="evidence" value="ECO:0007669"/>
    <property type="project" value="UniProtKB-UniRule"/>
</dbReference>
<feature type="domain" description="Thioredoxin-like fold" evidence="8">
    <location>
        <begin position="113"/>
        <end position="264"/>
    </location>
</feature>
<dbReference type="Pfam" id="PF13462">
    <property type="entry name" value="Thioredoxin_4"/>
    <property type="match status" value="1"/>
</dbReference>
<evidence type="ECO:0000256" key="1">
    <source>
        <dbReference type="ARBA" id="ARBA00004429"/>
    </source>
</evidence>
<dbReference type="InterPro" id="IPR036249">
    <property type="entry name" value="Thioredoxin-like_sf"/>
</dbReference>
<dbReference type="InterPro" id="IPR004670">
    <property type="entry name" value="NhaA"/>
</dbReference>
<feature type="region of interest" description="Disordered" evidence="7">
    <location>
        <begin position="59"/>
        <end position="79"/>
    </location>
</feature>
<dbReference type="PANTHER" id="PTHR30341:SF0">
    <property type="entry name" value="NA(+)_H(+) ANTIPORTER NHAA"/>
    <property type="match status" value="1"/>
</dbReference>
<keyword evidence="4 6" id="KW-1133">Transmembrane helix</keyword>
<feature type="transmembrane region" description="Helical" evidence="6">
    <location>
        <begin position="426"/>
        <end position="447"/>
    </location>
</feature>
<dbReference type="Proteomes" id="UP000325684">
    <property type="component" value="Unassembled WGS sequence"/>
</dbReference>
<dbReference type="Pfam" id="PF06965">
    <property type="entry name" value="Na_H_antiport_1"/>
    <property type="match status" value="1"/>
</dbReference>
<dbReference type="GO" id="GO:0005886">
    <property type="term" value="C:plasma membrane"/>
    <property type="evidence" value="ECO:0007669"/>
    <property type="project" value="UniProtKB-SubCell"/>
</dbReference>
<feature type="transmembrane region" description="Helical" evidence="6">
    <location>
        <begin position="368"/>
        <end position="388"/>
    </location>
</feature>
<dbReference type="SUPFAM" id="SSF52833">
    <property type="entry name" value="Thioredoxin-like"/>
    <property type="match status" value="1"/>
</dbReference>
<dbReference type="InterPro" id="IPR012336">
    <property type="entry name" value="Thioredoxin-like_fold"/>
</dbReference>
<dbReference type="OrthoDB" id="9808135at2"/>
<comment type="subcellular location">
    <subcellularLocation>
        <location evidence="1">Cell inner membrane</location>
        <topology evidence="1">Multi-pass membrane protein</topology>
    </subcellularLocation>
    <subcellularLocation>
        <location evidence="6">Cell membrane</location>
        <topology evidence="6">Multi-pass membrane protein</topology>
    </subcellularLocation>
</comment>
<keyword evidence="6" id="KW-0406">Ion transport</keyword>
<feature type="transmembrane region" description="Helical" evidence="6">
    <location>
        <begin position="641"/>
        <end position="659"/>
    </location>
</feature>
<evidence type="ECO:0000313" key="10">
    <source>
        <dbReference type="Proteomes" id="UP000325684"/>
    </source>
</evidence>
<feature type="transmembrane region" description="Helical" evidence="6">
    <location>
        <begin position="281"/>
        <end position="302"/>
    </location>
</feature>
<keyword evidence="3 6" id="KW-0812">Transmembrane</keyword>
<dbReference type="HAMAP" id="MF_01844">
    <property type="entry name" value="NhaA"/>
    <property type="match status" value="1"/>
</dbReference>
<evidence type="ECO:0000259" key="8">
    <source>
        <dbReference type="Pfam" id="PF13462"/>
    </source>
</evidence>
<dbReference type="GO" id="GO:0015385">
    <property type="term" value="F:sodium:proton antiporter activity"/>
    <property type="evidence" value="ECO:0007669"/>
    <property type="project" value="UniProtKB-UniRule"/>
</dbReference>
<keyword evidence="10" id="KW-1185">Reference proteome</keyword>
<evidence type="ECO:0000256" key="4">
    <source>
        <dbReference type="ARBA" id="ARBA00022989"/>
    </source>
</evidence>
<keyword evidence="2 6" id="KW-1003">Cell membrane</keyword>
<evidence type="ECO:0000256" key="6">
    <source>
        <dbReference type="HAMAP-Rule" id="MF_01844"/>
    </source>
</evidence>
<evidence type="ECO:0000256" key="7">
    <source>
        <dbReference type="SAM" id="MobiDB-lite"/>
    </source>
</evidence>
<comment type="similarity">
    <text evidence="6">Belongs to the NhaA Na(+)/H(+) (TC 2.A.33) antiporter family.</text>
</comment>
<dbReference type="PANTHER" id="PTHR30341">
    <property type="entry name" value="SODIUM ION/PROTON ANTIPORTER NHAA-RELATED"/>
    <property type="match status" value="1"/>
</dbReference>
<dbReference type="Gene3D" id="3.40.30.10">
    <property type="entry name" value="Glutaredoxin"/>
    <property type="match status" value="1"/>
</dbReference>
<dbReference type="EMBL" id="VCMV01000069">
    <property type="protein sequence ID" value="KAB0264600.1"/>
    <property type="molecule type" value="Genomic_DNA"/>
</dbReference>
<evidence type="ECO:0000256" key="5">
    <source>
        <dbReference type="ARBA" id="ARBA00023136"/>
    </source>
</evidence>
<keyword evidence="6" id="KW-0813">Transport</keyword>
<keyword evidence="6" id="KW-0915">Sodium</keyword>
<evidence type="ECO:0000256" key="2">
    <source>
        <dbReference type="ARBA" id="ARBA00022475"/>
    </source>
</evidence>
<feature type="transmembrane region" description="Helical" evidence="6">
    <location>
        <begin position="671"/>
        <end position="692"/>
    </location>
</feature>
<feature type="transmembrane region" description="Helical" evidence="6">
    <location>
        <begin position="453"/>
        <end position="470"/>
    </location>
</feature>
<feature type="transmembrane region" description="Helical" evidence="6">
    <location>
        <begin position="575"/>
        <end position="595"/>
    </location>
</feature>
<comment type="catalytic activity">
    <reaction evidence="6">
        <text>Na(+)(in) + 2 H(+)(out) = Na(+)(out) + 2 H(+)(in)</text>
        <dbReference type="Rhea" id="RHEA:29251"/>
        <dbReference type="ChEBI" id="CHEBI:15378"/>
        <dbReference type="ChEBI" id="CHEBI:29101"/>
    </reaction>
</comment>
<keyword evidence="5 6" id="KW-0472">Membrane</keyword>
<feature type="transmembrane region" description="Helical" evidence="6">
    <location>
        <begin position="602"/>
        <end position="629"/>
    </location>
</feature>
<comment type="caution">
    <text evidence="9">The sequence shown here is derived from an EMBL/GenBank/DDBJ whole genome shotgun (WGS) entry which is preliminary data.</text>
</comment>
<dbReference type="AlphaFoldDB" id="A0A5N3P4E5"/>
<protein>
    <recommendedName>
        <fullName evidence="6">Na(+)/H(+) antiporter NhaA</fullName>
    </recommendedName>
    <alternativeName>
        <fullName evidence="6">Sodium/proton antiporter NhaA</fullName>
    </alternativeName>
</protein>
<keyword evidence="6" id="KW-0050">Antiport</keyword>